<accession>A0ABZ2YSA0</accession>
<dbReference type="SUPFAM" id="SSF49464">
    <property type="entry name" value="Carboxypeptidase regulatory domain-like"/>
    <property type="match status" value="1"/>
</dbReference>
<evidence type="ECO:0000256" key="5">
    <source>
        <dbReference type="ARBA" id="ARBA00023077"/>
    </source>
</evidence>
<evidence type="ECO:0000256" key="8">
    <source>
        <dbReference type="PROSITE-ProRule" id="PRU01360"/>
    </source>
</evidence>
<dbReference type="Proteomes" id="UP001485459">
    <property type="component" value="Chromosome"/>
</dbReference>
<feature type="domain" description="TonB-dependent receptor plug" evidence="11">
    <location>
        <begin position="122"/>
        <end position="232"/>
    </location>
</feature>
<evidence type="ECO:0000256" key="4">
    <source>
        <dbReference type="ARBA" id="ARBA00022692"/>
    </source>
</evidence>
<dbReference type="InterPro" id="IPR023997">
    <property type="entry name" value="TonB-dep_OMP_SusC/RagA_CS"/>
</dbReference>
<dbReference type="EMBL" id="CP149822">
    <property type="protein sequence ID" value="WZN42676.1"/>
    <property type="molecule type" value="Genomic_DNA"/>
</dbReference>
<dbReference type="Gene3D" id="2.170.130.10">
    <property type="entry name" value="TonB-dependent receptor, plug domain"/>
    <property type="match status" value="1"/>
</dbReference>
<keyword evidence="13" id="KW-1185">Reference proteome</keyword>
<comment type="similarity">
    <text evidence="8 9">Belongs to the TonB-dependent receptor family.</text>
</comment>
<reference evidence="13" key="1">
    <citation type="submission" date="2024-03" db="EMBL/GenBank/DDBJ databases">
        <title>Chitinophaga horti sp. nov., isolated from garden soil.</title>
        <authorList>
            <person name="Lee D.S."/>
            <person name="Han D.M."/>
            <person name="Baek J.H."/>
            <person name="Choi D.G."/>
            <person name="Jeon J.H."/>
            <person name="Jeon C.O."/>
        </authorList>
    </citation>
    <scope>NUCLEOTIDE SEQUENCE [LARGE SCALE GENOMIC DNA]</scope>
    <source>
        <strain evidence="13">GPA1</strain>
    </source>
</reference>
<dbReference type="RefSeq" id="WP_341837510.1">
    <property type="nucleotide sequence ID" value="NZ_CP149822.1"/>
</dbReference>
<evidence type="ECO:0000256" key="1">
    <source>
        <dbReference type="ARBA" id="ARBA00004571"/>
    </source>
</evidence>
<sequence length="1038" mass="112771">MIAMFLGTAGATAAPVPGTATGEGIRHSVARAPVTGRVTDASGQPLEGVSVFVKGTQRGTVTDADGRFRLEAGKGEILVFRIVGFKEQSVVVGDGNMPVVALESSLSDLDEVVVVGYGTSSKRRLTTAISKVSGADLGKQPVTNPGDALAGLAAGVQVQSASGSMPGEAPTIRIRGIGSMGASNDPLYVVDGYPLPNAAQFQRINVADIESIELLKDAASAAIYGSRAANGVVIVTTKRGKSGKTMFNVNAYTGVQTVYRTMDMMNKSEYLQYAKDAAKAQNGRYPDVFDTPDQLADTDWQDVIFRSAPMSDIQLSARGGSDKVRFSISGNYTNQKGVMIGTDYKMGTVNANIDADLSSKLKMGASFAPSFTTRNVKPGPGNPGPATYMPVYAAMLMPPVVSPRLPNGDYGQNNVLPFTQYGFSEPGIHNPLAVLELYENEQKYSGLLSNAYLQWEPLKGLIIKSQGGVTTGATTYTEYTPSTLAYSSAPFANLSNPLLTGIASQVTSNRTVGWLWENTLNYSRSLKGGHNLGGMLLYSMQRFNGTSTAARGKAGTFINDQVHNPAASTELLGTLGYELNSFLSYAARVNYDYKNKYLLSASIRTDASSRFGPDNRWGVFQSYSAAWRVSEEAFMQNQQLFDELKIRASYGETGNANIGDFTWMSGIGYSNYSLGDQRVSGVFQNGYMNRELTWEKNKQFGVGLEAAFLKERIYLTVDFYNKETDGMLFSKDLPGVLGYATSFQTNIGKLRNRGYEIELNTRNMVGKFKWSTNFNISYNRSEVMDLGGRKSLNPYDGIGGWPNVYRVEVGKPLGSFYGFVIDGVFKNADELAKSAKWAGSGVGDYKIRDVNGDGQINESDRTYLGNGFPDYVYGITNNFSYKNFDLSFLFQGTLGNGIINGAARHSQLWIGKFNAVKEMANNYYRPEEPDRDVKYARVGPRAGFSTAGQLSSYAVFSGSFLRLRNVTLGYNLPETITRRLTLQSARLYLTAQNLFTLTKYPGFNPEPSQYGTSVYQPGADQGSYPLAKSVMVGINIGF</sequence>
<dbReference type="InterPro" id="IPR008969">
    <property type="entry name" value="CarboxyPept-like_regulatory"/>
</dbReference>
<keyword evidence="7 8" id="KW-0998">Cell outer membrane</keyword>
<feature type="domain" description="TonB-dependent receptor-like beta-barrel" evidence="10">
    <location>
        <begin position="446"/>
        <end position="994"/>
    </location>
</feature>
<keyword evidence="2 8" id="KW-0813">Transport</keyword>
<dbReference type="Pfam" id="PF00593">
    <property type="entry name" value="TonB_dep_Rec_b-barrel"/>
    <property type="match status" value="1"/>
</dbReference>
<comment type="subcellular location">
    <subcellularLocation>
        <location evidence="1 8">Cell outer membrane</location>
        <topology evidence="1 8">Multi-pass membrane protein</topology>
    </subcellularLocation>
</comment>
<organism evidence="12 13">
    <name type="scientific">Chitinophaga pollutisoli</name>
    <dbReference type="NCBI Taxonomy" id="3133966"/>
    <lineage>
        <taxon>Bacteria</taxon>
        <taxon>Pseudomonadati</taxon>
        <taxon>Bacteroidota</taxon>
        <taxon>Chitinophagia</taxon>
        <taxon>Chitinophagales</taxon>
        <taxon>Chitinophagaceae</taxon>
        <taxon>Chitinophaga</taxon>
    </lineage>
</organism>
<dbReference type="InterPro" id="IPR000531">
    <property type="entry name" value="Beta-barrel_TonB"/>
</dbReference>
<dbReference type="InterPro" id="IPR036942">
    <property type="entry name" value="Beta-barrel_TonB_sf"/>
</dbReference>
<dbReference type="InterPro" id="IPR023996">
    <property type="entry name" value="TonB-dep_OMP_SusC/RagA"/>
</dbReference>
<evidence type="ECO:0000256" key="3">
    <source>
        <dbReference type="ARBA" id="ARBA00022452"/>
    </source>
</evidence>
<evidence type="ECO:0000256" key="2">
    <source>
        <dbReference type="ARBA" id="ARBA00022448"/>
    </source>
</evidence>
<dbReference type="Pfam" id="PF13715">
    <property type="entry name" value="CarbopepD_reg_2"/>
    <property type="match status" value="1"/>
</dbReference>
<dbReference type="Gene3D" id="2.40.170.20">
    <property type="entry name" value="TonB-dependent receptor, beta-barrel domain"/>
    <property type="match status" value="1"/>
</dbReference>
<dbReference type="PROSITE" id="PS52016">
    <property type="entry name" value="TONB_DEPENDENT_REC_3"/>
    <property type="match status" value="1"/>
</dbReference>
<evidence type="ECO:0000259" key="11">
    <source>
        <dbReference type="Pfam" id="PF07715"/>
    </source>
</evidence>
<dbReference type="Gene3D" id="2.60.40.1120">
    <property type="entry name" value="Carboxypeptidase-like, regulatory domain"/>
    <property type="match status" value="1"/>
</dbReference>
<dbReference type="InterPro" id="IPR039426">
    <property type="entry name" value="TonB-dep_rcpt-like"/>
</dbReference>
<dbReference type="NCBIfam" id="TIGR04057">
    <property type="entry name" value="SusC_RagA_signa"/>
    <property type="match status" value="1"/>
</dbReference>
<keyword evidence="12" id="KW-0675">Receptor</keyword>
<dbReference type="Pfam" id="PF07715">
    <property type="entry name" value="Plug"/>
    <property type="match status" value="1"/>
</dbReference>
<evidence type="ECO:0000256" key="9">
    <source>
        <dbReference type="RuleBase" id="RU003357"/>
    </source>
</evidence>
<dbReference type="InterPro" id="IPR037066">
    <property type="entry name" value="Plug_dom_sf"/>
</dbReference>
<gene>
    <name evidence="12" type="ORF">WJU16_06465</name>
</gene>
<name>A0ABZ2YSA0_9BACT</name>
<evidence type="ECO:0000259" key="10">
    <source>
        <dbReference type="Pfam" id="PF00593"/>
    </source>
</evidence>
<evidence type="ECO:0000313" key="13">
    <source>
        <dbReference type="Proteomes" id="UP001485459"/>
    </source>
</evidence>
<evidence type="ECO:0000313" key="12">
    <source>
        <dbReference type="EMBL" id="WZN42676.1"/>
    </source>
</evidence>
<keyword evidence="5 9" id="KW-0798">TonB box</keyword>
<evidence type="ECO:0000256" key="7">
    <source>
        <dbReference type="ARBA" id="ARBA00023237"/>
    </source>
</evidence>
<dbReference type="SUPFAM" id="SSF56935">
    <property type="entry name" value="Porins"/>
    <property type="match status" value="1"/>
</dbReference>
<dbReference type="NCBIfam" id="TIGR04056">
    <property type="entry name" value="OMP_RagA_SusC"/>
    <property type="match status" value="1"/>
</dbReference>
<evidence type="ECO:0000256" key="6">
    <source>
        <dbReference type="ARBA" id="ARBA00023136"/>
    </source>
</evidence>
<protein>
    <submittedName>
        <fullName evidence="12">TonB-dependent receptor</fullName>
    </submittedName>
</protein>
<keyword evidence="3 8" id="KW-1134">Transmembrane beta strand</keyword>
<dbReference type="InterPro" id="IPR012910">
    <property type="entry name" value="Plug_dom"/>
</dbReference>
<proteinExistence type="inferred from homology"/>
<keyword evidence="6 8" id="KW-0472">Membrane</keyword>
<keyword evidence="4 8" id="KW-0812">Transmembrane</keyword>